<gene>
    <name evidence="7 10" type="primary">trmH</name>
    <name evidence="10" type="ORF">AMYX_22530</name>
</gene>
<accession>A0A7I9VM85</accession>
<evidence type="ECO:0000313" key="11">
    <source>
        <dbReference type="Proteomes" id="UP000503640"/>
    </source>
</evidence>
<evidence type="ECO:0000256" key="7">
    <source>
        <dbReference type="HAMAP-Rule" id="MF_02060"/>
    </source>
</evidence>
<dbReference type="Pfam" id="PF00588">
    <property type="entry name" value="SpoU_methylase"/>
    <property type="match status" value="1"/>
</dbReference>
<keyword evidence="6 7" id="KW-0694">RNA-binding</keyword>
<dbReference type="PANTHER" id="PTHR43453">
    <property type="entry name" value="RRNA METHYLASE-LIKE"/>
    <property type="match status" value="1"/>
</dbReference>
<feature type="binding site" evidence="7">
    <location>
        <position position="158"/>
    </location>
    <ligand>
        <name>S-adenosyl-L-methionine</name>
        <dbReference type="ChEBI" id="CHEBI:59789"/>
    </ligand>
</feature>
<dbReference type="AlphaFoldDB" id="A0A7I9VM85"/>
<dbReference type="InterPro" id="IPR029026">
    <property type="entry name" value="tRNA_m1G_MTases_N"/>
</dbReference>
<dbReference type="Gene3D" id="3.40.1280.10">
    <property type="match status" value="1"/>
</dbReference>
<dbReference type="EMBL" id="BJTG01000005">
    <property type="protein sequence ID" value="GEJ57512.1"/>
    <property type="molecule type" value="Genomic_DNA"/>
</dbReference>
<evidence type="ECO:0000313" key="10">
    <source>
        <dbReference type="EMBL" id="GEJ57512.1"/>
    </source>
</evidence>
<dbReference type="GO" id="GO:0002938">
    <property type="term" value="P:tRNA guanine ribose methylation"/>
    <property type="evidence" value="ECO:0007669"/>
    <property type="project" value="UniProtKB-UniRule"/>
</dbReference>
<evidence type="ECO:0000259" key="9">
    <source>
        <dbReference type="Pfam" id="PF00588"/>
    </source>
</evidence>
<dbReference type="PANTHER" id="PTHR43453:SF1">
    <property type="entry name" value="TRNA_RRNA METHYLTRANSFERASE SPOU TYPE DOMAIN-CONTAINING PROTEIN"/>
    <property type="match status" value="1"/>
</dbReference>
<organism evidence="10 11">
    <name type="scientific">Anaeromyxobacter diazotrophicus</name>
    <dbReference type="NCBI Taxonomy" id="2590199"/>
    <lineage>
        <taxon>Bacteria</taxon>
        <taxon>Pseudomonadati</taxon>
        <taxon>Myxococcota</taxon>
        <taxon>Myxococcia</taxon>
        <taxon>Myxococcales</taxon>
        <taxon>Cystobacterineae</taxon>
        <taxon>Anaeromyxobacteraceae</taxon>
        <taxon>Anaeromyxobacter</taxon>
    </lineage>
</organism>
<keyword evidence="5 7" id="KW-0819">tRNA processing</keyword>
<comment type="caution">
    <text evidence="7">Lacks conserved residue(s) required for the propagation of feature annotation.</text>
</comment>
<dbReference type="GO" id="GO:0000049">
    <property type="term" value="F:tRNA binding"/>
    <property type="evidence" value="ECO:0007669"/>
    <property type="project" value="UniProtKB-UniRule"/>
</dbReference>
<feature type="domain" description="tRNA/rRNA methyltransferase SpoU type" evidence="9">
    <location>
        <begin position="29"/>
        <end position="168"/>
    </location>
</feature>
<protein>
    <recommendedName>
        <fullName evidence="7">tRNA (guanosine(18)-2'-O)-methyltransferase</fullName>
        <ecNumber evidence="7">2.1.1.34</ecNumber>
    </recommendedName>
    <alternativeName>
        <fullName evidence="7">tRNA [Gm18] methyltransferase</fullName>
    </alternativeName>
</protein>
<dbReference type="InterPro" id="IPR029028">
    <property type="entry name" value="Alpha/beta_knot_MTases"/>
</dbReference>
<evidence type="ECO:0000256" key="3">
    <source>
        <dbReference type="ARBA" id="ARBA00022679"/>
    </source>
</evidence>
<evidence type="ECO:0000256" key="5">
    <source>
        <dbReference type="ARBA" id="ARBA00022694"/>
    </source>
</evidence>
<evidence type="ECO:0000256" key="6">
    <source>
        <dbReference type="ARBA" id="ARBA00022884"/>
    </source>
</evidence>
<dbReference type="SUPFAM" id="SSF75217">
    <property type="entry name" value="alpha/beta knot"/>
    <property type="match status" value="1"/>
</dbReference>
<sequence length="230" mass="25452">MSLLGDPGFLLPERRDRIDRAVAERTRTLTVVMEAFCDPQNVNAVLRTCDAFGVQEVHVVEGPMKPYDRNRKISQNADKWLDVVRWKSSAECLDALKARGFAVYATHLDDGARPLGALSFAGKVALVFGNESRGVSAEALARADARYVIPMRGFVQSLNVSVAAAVSLARAVERREAERGRHGDLAEAEADELRQRFYGLAVRQRARIAKAERAETRPASGRALRRIRHG</sequence>
<dbReference type="InterPro" id="IPR033671">
    <property type="entry name" value="TrmH"/>
</dbReference>
<evidence type="ECO:0000256" key="1">
    <source>
        <dbReference type="ARBA" id="ARBA00022555"/>
    </source>
</evidence>
<dbReference type="GO" id="GO:0141100">
    <property type="term" value="F:tRNA (guanine(18)-2'-O)-methyltransferase activity"/>
    <property type="evidence" value="ECO:0007669"/>
    <property type="project" value="UniProtKB-UniRule"/>
</dbReference>
<evidence type="ECO:0000256" key="2">
    <source>
        <dbReference type="ARBA" id="ARBA00022603"/>
    </source>
</evidence>
<evidence type="ECO:0000256" key="8">
    <source>
        <dbReference type="SAM" id="MobiDB-lite"/>
    </source>
</evidence>
<comment type="similarity">
    <text evidence="7">Belongs to the class IV-like SAM-binding methyltransferase superfamily. RNA methyltransferase TrmH family.</text>
</comment>
<proteinExistence type="inferred from homology"/>
<comment type="caution">
    <text evidence="10">The sequence shown here is derived from an EMBL/GenBank/DDBJ whole genome shotgun (WGS) entry which is preliminary data.</text>
</comment>
<keyword evidence="2 7" id="KW-0489">Methyltransferase</keyword>
<dbReference type="EC" id="2.1.1.34" evidence="7"/>
<keyword evidence="11" id="KW-1185">Reference proteome</keyword>
<evidence type="ECO:0000256" key="4">
    <source>
        <dbReference type="ARBA" id="ARBA00022691"/>
    </source>
</evidence>
<dbReference type="InterPro" id="IPR001537">
    <property type="entry name" value="SpoU_MeTrfase"/>
</dbReference>
<keyword evidence="1 7" id="KW-0820">tRNA-binding</keyword>
<feature type="region of interest" description="Disordered" evidence="8">
    <location>
        <begin position="211"/>
        <end position="230"/>
    </location>
</feature>
<comment type="catalytic activity">
    <reaction evidence="7">
        <text>guanosine(18) in tRNA + S-adenosyl-L-methionine = 2'-O-methylguanosine(18) in tRNA + S-adenosyl-L-homocysteine + H(+)</text>
        <dbReference type="Rhea" id="RHEA:20077"/>
        <dbReference type="Rhea" id="RHEA-COMP:10190"/>
        <dbReference type="Rhea" id="RHEA-COMP:10192"/>
        <dbReference type="ChEBI" id="CHEBI:15378"/>
        <dbReference type="ChEBI" id="CHEBI:57856"/>
        <dbReference type="ChEBI" id="CHEBI:59789"/>
        <dbReference type="ChEBI" id="CHEBI:74269"/>
        <dbReference type="ChEBI" id="CHEBI:74445"/>
        <dbReference type="EC" id="2.1.1.34"/>
    </reaction>
</comment>
<dbReference type="Proteomes" id="UP000503640">
    <property type="component" value="Unassembled WGS sequence"/>
</dbReference>
<keyword evidence="3 7" id="KW-0808">Transferase</keyword>
<reference evidence="11" key="1">
    <citation type="journal article" date="2020" name="Appl. Environ. Microbiol.">
        <title>Diazotrophic Anaeromyxobacter Isolates from Soils.</title>
        <authorList>
            <person name="Masuda Y."/>
            <person name="Yamanaka H."/>
            <person name="Xu Z.X."/>
            <person name="Shiratori Y."/>
            <person name="Aono T."/>
            <person name="Amachi S."/>
            <person name="Senoo K."/>
            <person name="Itoh H."/>
        </authorList>
    </citation>
    <scope>NUCLEOTIDE SEQUENCE [LARGE SCALE GENOMIC DNA]</scope>
    <source>
        <strain evidence="11">R267</strain>
    </source>
</reference>
<name>A0A7I9VM85_9BACT</name>
<comment type="function">
    <text evidence="7">Catalyzes the 2'-O methylation of guanosine at position 18 in tRNA.</text>
</comment>
<keyword evidence="4 7" id="KW-0949">S-adenosyl-L-methionine</keyword>
<dbReference type="CDD" id="cd18092">
    <property type="entry name" value="SpoU-like_TrmH"/>
    <property type="match status" value="1"/>
</dbReference>
<feature type="binding site" evidence="7">
    <location>
        <position position="106"/>
    </location>
    <ligand>
        <name>S-adenosyl-L-methionine</name>
        <dbReference type="ChEBI" id="CHEBI:59789"/>
    </ligand>
</feature>
<feature type="binding site" evidence="7">
    <location>
        <position position="149"/>
    </location>
    <ligand>
        <name>S-adenosyl-L-methionine</name>
        <dbReference type="ChEBI" id="CHEBI:59789"/>
    </ligand>
</feature>
<dbReference type="RefSeq" id="WP_235969585.1">
    <property type="nucleotide sequence ID" value="NZ_BJTG01000005.1"/>
</dbReference>
<dbReference type="HAMAP" id="MF_02060">
    <property type="entry name" value="tRNA_methyltr_TrmH"/>
    <property type="match status" value="1"/>
</dbReference>